<name>A0AAV2DWP8_9ROSI</name>
<evidence type="ECO:0000256" key="4">
    <source>
        <dbReference type="ARBA" id="ARBA00047304"/>
    </source>
</evidence>
<dbReference type="PANTHER" id="PTHR32009:SF39">
    <property type="entry name" value="TIR DOMAIN-CONTAINING PROTEIN"/>
    <property type="match status" value="1"/>
</dbReference>
<dbReference type="PANTHER" id="PTHR32009">
    <property type="entry name" value="TMV RESISTANCE PROTEIN N-LIKE"/>
    <property type="match status" value="1"/>
</dbReference>
<evidence type="ECO:0000256" key="6">
    <source>
        <dbReference type="SAM" id="SignalP"/>
    </source>
</evidence>
<evidence type="ECO:0000256" key="3">
    <source>
        <dbReference type="ARBA" id="ARBA00023027"/>
    </source>
</evidence>
<dbReference type="SMART" id="SM00255">
    <property type="entry name" value="TIR"/>
    <property type="match status" value="1"/>
</dbReference>
<protein>
    <recommendedName>
        <fullName evidence="1">ADP-ribosyl cyclase/cyclic ADP-ribose hydrolase</fullName>
        <ecNumber evidence="1">3.2.2.6</ecNumber>
    </recommendedName>
</protein>
<dbReference type="InterPro" id="IPR000157">
    <property type="entry name" value="TIR_dom"/>
</dbReference>
<gene>
    <name evidence="8" type="ORF">LTRI10_LOCUS19591</name>
</gene>
<dbReference type="PROSITE" id="PS50104">
    <property type="entry name" value="TIR"/>
    <property type="match status" value="1"/>
</dbReference>
<feature type="region of interest" description="Disordered" evidence="5">
    <location>
        <begin position="390"/>
        <end position="409"/>
    </location>
</feature>
<dbReference type="Pfam" id="PF01582">
    <property type="entry name" value="TIR"/>
    <property type="match status" value="1"/>
</dbReference>
<dbReference type="GO" id="GO:0061809">
    <property type="term" value="F:NAD+ nucleosidase activity, cyclic ADP-ribose generating"/>
    <property type="evidence" value="ECO:0007669"/>
    <property type="project" value="UniProtKB-EC"/>
</dbReference>
<keyword evidence="3" id="KW-0520">NAD</keyword>
<organism evidence="8 9">
    <name type="scientific">Linum trigynum</name>
    <dbReference type="NCBI Taxonomy" id="586398"/>
    <lineage>
        <taxon>Eukaryota</taxon>
        <taxon>Viridiplantae</taxon>
        <taxon>Streptophyta</taxon>
        <taxon>Embryophyta</taxon>
        <taxon>Tracheophyta</taxon>
        <taxon>Spermatophyta</taxon>
        <taxon>Magnoliopsida</taxon>
        <taxon>eudicotyledons</taxon>
        <taxon>Gunneridae</taxon>
        <taxon>Pentapetalae</taxon>
        <taxon>rosids</taxon>
        <taxon>fabids</taxon>
        <taxon>Malpighiales</taxon>
        <taxon>Linaceae</taxon>
        <taxon>Linum</taxon>
    </lineage>
</organism>
<evidence type="ECO:0000313" key="9">
    <source>
        <dbReference type="Proteomes" id="UP001497516"/>
    </source>
</evidence>
<proteinExistence type="predicted"/>
<dbReference type="FunFam" id="3.40.50.10140:FF:000007">
    <property type="entry name" value="Disease resistance protein (TIR-NBS-LRR class)"/>
    <property type="match status" value="1"/>
</dbReference>
<evidence type="ECO:0000259" key="7">
    <source>
        <dbReference type="PROSITE" id="PS50104"/>
    </source>
</evidence>
<evidence type="ECO:0000256" key="2">
    <source>
        <dbReference type="ARBA" id="ARBA00022801"/>
    </source>
</evidence>
<feature type="region of interest" description="Disordered" evidence="5">
    <location>
        <begin position="29"/>
        <end position="67"/>
    </location>
</feature>
<dbReference type="SUPFAM" id="SSF52200">
    <property type="entry name" value="Toll/Interleukin receptor TIR domain"/>
    <property type="match status" value="1"/>
</dbReference>
<feature type="chain" id="PRO_5043808069" description="ADP-ribosyl cyclase/cyclic ADP-ribose hydrolase" evidence="6">
    <location>
        <begin position="23"/>
        <end position="654"/>
    </location>
</feature>
<feature type="region of interest" description="Disordered" evidence="5">
    <location>
        <begin position="311"/>
        <end position="383"/>
    </location>
</feature>
<dbReference type="Gene3D" id="3.40.50.10140">
    <property type="entry name" value="Toll/interleukin-1 receptor homology (TIR) domain"/>
    <property type="match status" value="1"/>
</dbReference>
<keyword evidence="2" id="KW-0378">Hydrolase</keyword>
<feature type="compositionally biased region" description="Low complexity" evidence="5">
    <location>
        <begin position="36"/>
        <end position="47"/>
    </location>
</feature>
<dbReference type="InterPro" id="IPR035897">
    <property type="entry name" value="Toll_tir_struct_dom_sf"/>
</dbReference>
<evidence type="ECO:0000256" key="5">
    <source>
        <dbReference type="SAM" id="MobiDB-lite"/>
    </source>
</evidence>
<feature type="compositionally biased region" description="Polar residues" evidence="5">
    <location>
        <begin position="311"/>
        <end position="323"/>
    </location>
</feature>
<keyword evidence="9" id="KW-1185">Reference proteome</keyword>
<feature type="compositionally biased region" description="Basic and acidic residues" evidence="5">
    <location>
        <begin position="346"/>
        <end position="357"/>
    </location>
</feature>
<evidence type="ECO:0000313" key="8">
    <source>
        <dbReference type="EMBL" id="CAL1377982.1"/>
    </source>
</evidence>
<feature type="domain" description="TIR" evidence="7">
    <location>
        <begin position="72"/>
        <end position="239"/>
    </location>
</feature>
<sequence length="654" mass="73234">MPYPTALLLLLLFLLHPIAVSAGKTHHGFGHLGRTHSPPNHPHSSAPAKPPVLPNSPANHPAVPPPPPATPWRHHVFLNFRGPDVRHTFSDHLYYALIRKGIKAFRDDRDLPRGENVTEAIPRAIEESKLSIIVLSRGYASSEYCLDELVKIMLTMKEKGHQPFPVFYKLSPNDVVDHQSSGCYKDDFDRHKRVYSYERVESWSHALTSIADISGWVLHSERSEAEMVENIAKNMMRKVHEMGRASDMASGVKQSIRRFETGNQQLMNLFICENGADDGFVRICGTQDGERNVSFERVVVLDHSTSATAAENLGSHDQPTTGQPAGDHPPPKPADDTGTSTSPSSEENRINIEHDQQHQAPSASKGASREEEEEEEDDDQKRRLWMSRTCTYDGNKNNHNHHHKQEEADQQQLKFIKPEISPQGKKTARIPRTVAQEEIKKFWDFSLIGQQLSDTSPHRHHHQNTTTLLNAANKLWNISSSNKGSWIEVKQVGTARNGLYIFTFSSQNVRDRVVESSPWCIANATFVMRKWQPNLQLSSLARERSSAIPVWVRLVGVPVEYMNAKGLSYIASVLGKPLYMDRATASRSQLAFAKVCVEMRLSEKGVSTIVVALGVGDDEKDGGGNGVVVVVVRVIYQWRHCMCISCQPTTAETT</sequence>
<dbReference type="Proteomes" id="UP001497516">
    <property type="component" value="Chromosome 3"/>
</dbReference>
<dbReference type="GO" id="GO:0007165">
    <property type="term" value="P:signal transduction"/>
    <property type="evidence" value="ECO:0007669"/>
    <property type="project" value="InterPro"/>
</dbReference>
<accession>A0AAV2DWP8</accession>
<dbReference type="EC" id="3.2.2.6" evidence="1"/>
<feature type="signal peptide" evidence="6">
    <location>
        <begin position="1"/>
        <end position="22"/>
    </location>
</feature>
<keyword evidence="6" id="KW-0732">Signal</keyword>
<reference evidence="8 9" key="1">
    <citation type="submission" date="2024-04" db="EMBL/GenBank/DDBJ databases">
        <authorList>
            <person name="Fracassetti M."/>
        </authorList>
    </citation>
    <scope>NUCLEOTIDE SEQUENCE [LARGE SCALE GENOMIC DNA]</scope>
</reference>
<evidence type="ECO:0000256" key="1">
    <source>
        <dbReference type="ARBA" id="ARBA00011982"/>
    </source>
</evidence>
<dbReference type="AlphaFoldDB" id="A0AAV2DWP8"/>
<dbReference type="EMBL" id="OZ034816">
    <property type="protein sequence ID" value="CAL1377982.1"/>
    <property type="molecule type" value="Genomic_DNA"/>
</dbReference>
<comment type="catalytic activity">
    <reaction evidence="4">
        <text>NAD(+) + H2O = ADP-D-ribose + nicotinamide + H(+)</text>
        <dbReference type="Rhea" id="RHEA:16301"/>
        <dbReference type="ChEBI" id="CHEBI:15377"/>
        <dbReference type="ChEBI" id="CHEBI:15378"/>
        <dbReference type="ChEBI" id="CHEBI:17154"/>
        <dbReference type="ChEBI" id="CHEBI:57540"/>
        <dbReference type="ChEBI" id="CHEBI:57967"/>
        <dbReference type="EC" id="3.2.2.6"/>
    </reaction>
    <physiologicalReaction direction="left-to-right" evidence="4">
        <dbReference type="Rhea" id="RHEA:16302"/>
    </physiologicalReaction>
</comment>